<evidence type="ECO:0000256" key="1">
    <source>
        <dbReference type="SAM" id="MobiDB-lite"/>
    </source>
</evidence>
<name>A0A553QWD3_9TELE</name>
<dbReference type="Proteomes" id="UP000316079">
    <property type="component" value="Unassembled WGS sequence"/>
</dbReference>
<sequence length="101" mass="10801">MDTGRRVTLMTSTPQQNSKAQHIHLSAGPAGGTTPVSVTLDPQAQLESDKRAVYRRVVFDVKTGGKSVKGRAGLGHRPSAPRRENMPLMRAASLRQPAGAE</sequence>
<proteinExistence type="predicted"/>
<feature type="region of interest" description="Disordered" evidence="1">
    <location>
        <begin position="1"/>
        <end position="33"/>
    </location>
</feature>
<organism evidence="2 3">
    <name type="scientific">Danionella cerebrum</name>
    <dbReference type="NCBI Taxonomy" id="2873325"/>
    <lineage>
        <taxon>Eukaryota</taxon>
        <taxon>Metazoa</taxon>
        <taxon>Chordata</taxon>
        <taxon>Craniata</taxon>
        <taxon>Vertebrata</taxon>
        <taxon>Euteleostomi</taxon>
        <taxon>Actinopterygii</taxon>
        <taxon>Neopterygii</taxon>
        <taxon>Teleostei</taxon>
        <taxon>Ostariophysi</taxon>
        <taxon>Cypriniformes</taxon>
        <taxon>Danionidae</taxon>
        <taxon>Danioninae</taxon>
        <taxon>Danionella</taxon>
    </lineage>
</organism>
<dbReference type="AlphaFoldDB" id="A0A553QWD3"/>
<dbReference type="STRING" id="623744.A0A553QWD3"/>
<gene>
    <name evidence="2" type="ORF">DNTS_033699</name>
</gene>
<reference evidence="2 3" key="1">
    <citation type="journal article" date="2019" name="Sci. Data">
        <title>Hybrid genome assembly and annotation of Danionella translucida.</title>
        <authorList>
            <person name="Kadobianskyi M."/>
            <person name="Schulze L."/>
            <person name="Schuelke M."/>
            <person name="Judkewitz B."/>
        </authorList>
    </citation>
    <scope>NUCLEOTIDE SEQUENCE [LARGE SCALE GENOMIC DNA]</scope>
    <source>
        <strain evidence="2 3">Bolton</strain>
    </source>
</reference>
<feature type="region of interest" description="Disordered" evidence="1">
    <location>
        <begin position="66"/>
        <end position="101"/>
    </location>
</feature>
<dbReference type="EMBL" id="SRMA01025480">
    <property type="protein sequence ID" value="TRY94106.1"/>
    <property type="molecule type" value="Genomic_DNA"/>
</dbReference>
<dbReference type="OrthoDB" id="10555473at2759"/>
<evidence type="ECO:0000313" key="2">
    <source>
        <dbReference type="EMBL" id="TRY94106.1"/>
    </source>
</evidence>
<feature type="compositionally biased region" description="Polar residues" evidence="1">
    <location>
        <begin position="9"/>
        <end position="20"/>
    </location>
</feature>
<accession>A0A553QWD3</accession>
<protein>
    <submittedName>
        <fullName evidence="2">Uncharacterized protein</fullName>
    </submittedName>
</protein>
<keyword evidence="3" id="KW-1185">Reference proteome</keyword>
<evidence type="ECO:0000313" key="3">
    <source>
        <dbReference type="Proteomes" id="UP000316079"/>
    </source>
</evidence>
<comment type="caution">
    <text evidence="2">The sequence shown here is derived from an EMBL/GenBank/DDBJ whole genome shotgun (WGS) entry which is preliminary data.</text>
</comment>